<comment type="caution">
    <text evidence="2">The sequence shown here is derived from an EMBL/GenBank/DDBJ whole genome shotgun (WGS) entry which is preliminary data.</text>
</comment>
<proteinExistence type="predicted"/>
<sequence>MKTKFKALLLLPFFALLLFSSCQEEALEITEPTEAEALVADSALTAMISSASTMDGSEDNIIDRASCIAVKLPVIVKVRGLEIRINSKLDFKLIEKIYDEFDNDEDRLDIIFPITIINREHDEIVINNADELEAFVKECKGENEEDDDIECIDFQYPISFSVYSPNFDVIDVVTIENDRQLHRFMKRVKNRDVIASLNFPVTMVLADGTTIQANNNEELRAIIHEAKDACDEDDDNDHNDDDFTKERLDEYLIRCPWVVFEFKRDSNALTEAYQNYAINFKKEGVVTMKARNGDVLTGSWSTRVSDRGALIKMEFESLADFTLEWFIYEFEDGRIKIYQEGGNRIVLKRNCEVVVDITKERVENFLQECLWRVARLQVDGADNEKDYIGTPLKFYEGNKVHIRVQGELLEGTYEVIVRPAGVGLEINLEGRPDLKLQWLITFLGKDLIKLTNVNNQMVLKRHCPDIDDDLDYVEGVLINGTWEVASYMELDADLTDNFNDIVIGFNENGRVIAEGAGKNFFGSWLAYRNDGLHLGLYFGREQQPMSELNHRWRIKEITPNRVELKDFGANGMIERILVLEKAQ</sequence>
<feature type="chain" id="PRO_5037218835" evidence="1">
    <location>
        <begin position="27"/>
        <end position="583"/>
    </location>
</feature>
<dbReference type="RefSeq" id="WP_186563011.1">
    <property type="nucleotide sequence ID" value="NZ_JACNMF010000004.1"/>
</dbReference>
<dbReference type="EMBL" id="JACNMF010000004">
    <property type="protein sequence ID" value="MBC3759304.1"/>
    <property type="molecule type" value="Genomic_DNA"/>
</dbReference>
<accession>A0A923HB92</accession>
<evidence type="ECO:0000313" key="2">
    <source>
        <dbReference type="EMBL" id="MBC3759304.1"/>
    </source>
</evidence>
<evidence type="ECO:0000313" key="3">
    <source>
        <dbReference type="Proteomes" id="UP000656244"/>
    </source>
</evidence>
<keyword evidence="3" id="KW-1185">Reference proteome</keyword>
<evidence type="ECO:0000256" key="1">
    <source>
        <dbReference type="SAM" id="SignalP"/>
    </source>
</evidence>
<keyword evidence="1" id="KW-0732">Signal</keyword>
<gene>
    <name evidence="2" type="ORF">H7U19_12875</name>
</gene>
<protein>
    <submittedName>
        <fullName evidence="2">Uncharacterized protein</fullName>
    </submittedName>
</protein>
<feature type="signal peptide" evidence="1">
    <location>
        <begin position="1"/>
        <end position="26"/>
    </location>
</feature>
<organism evidence="2 3">
    <name type="scientific">Hyunsoonleella aquatilis</name>
    <dbReference type="NCBI Taxonomy" id="2762758"/>
    <lineage>
        <taxon>Bacteria</taxon>
        <taxon>Pseudomonadati</taxon>
        <taxon>Bacteroidota</taxon>
        <taxon>Flavobacteriia</taxon>
        <taxon>Flavobacteriales</taxon>
        <taxon>Flavobacteriaceae</taxon>
    </lineage>
</organism>
<dbReference type="AlphaFoldDB" id="A0A923HB92"/>
<reference evidence="2" key="1">
    <citation type="submission" date="2020-08" db="EMBL/GenBank/DDBJ databases">
        <title>Hyunsoonleella sp. strain SJ7 genome sequencing and assembly.</title>
        <authorList>
            <person name="Kim I."/>
        </authorList>
    </citation>
    <scope>NUCLEOTIDE SEQUENCE</scope>
    <source>
        <strain evidence="2">SJ7</strain>
    </source>
</reference>
<dbReference type="PROSITE" id="PS51257">
    <property type="entry name" value="PROKAR_LIPOPROTEIN"/>
    <property type="match status" value="1"/>
</dbReference>
<dbReference type="Proteomes" id="UP000656244">
    <property type="component" value="Unassembled WGS sequence"/>
</dbReference>
<name>A0A923HB92_9FLAO</name>